<dbReference type="AlphaFoldDB" id="A0A3P7QR54"/>
<evidence type="ECO:0000313" key="2">
    <source>
        <dbReference type="EMBL" id="VDN33586.1"/>
    </source>
</evidence>
<reference evidence="2 3" key="1">
    <citation type="submission" date="2018-11" db="EMBL/GenBank/DDBJ databases">
        <authorList>
            <consortium name="Pathogen Informatics"/>
        </authorList>
    </citation>
    <scope>NUCLEOTIDE SEQUENCE [LARGE SCALE GENOMIC DNA]</scope>
</reference>
<dbReference type="OrthoDB" id="6242525at2759"/>
<feature type="compositionally biased region" description="Polar residues" evidence="1">
    <location>
        <begin position="9"/>
        <end position="19"/>
    </location>
</feature>
<keyword evidence="3" id="KW-1185">Reference proteome</keyword>
<dbReference type="Proteomes" id="UP000281553">
    <property type="component" value="Unassembled WGS sequence"/>
</dbReference>
<organism evidence="2 3">
    <name type="scientific">Dibothriocephalus latus</name>
    <name type="common">Fish tapeworm</name>
    <name type="synonym">Diphyllobothrium latum</name>
    <dbReference type="NCBI Taxonomy" id="60516"/>
    <lineage>
        <taxon>Eukaryota</taxon>
        <taxon>Metazoa</taxon>
        <taxon>Spiralia</taxon>
        <taxon>Lophotrochozoa</taxon>
        <taxon>Platyhelminthes</taxon>
        <taxon>Cestoda</taxon>
        <taxon>Eucestoda</taxon>
        <taxon>Diphyllobothriidea</taxon>
        <taxon>Diphyllobothriidae</taxon>
        <taxon>Dibothriocephalus</taxon>
    </lineage>
</organism>
<feature type="region of interest" description="Disordered" evidence="1">
    <location>
        <begin position="1"/>
        <end position="25"/>
    </location>
</feature>
<dbReference type="EMBL" id="UYRU01083973">
    <property type="protein sequence ID" value="VDN33586.1"/>
    <property type="molecule type" value="Genomic_DNA"/>
</dbReference>
<gene>
    <name evidence="2" type="ORF">DILT_LOCUS16275</name>
</gene>
<feature type="non-terminal residue" evidence="2">
    <location>
        <position position="174"/>
    </location>
</feature>
<protein>
    <submittedName>
        <fullName evidence="2">Uncharacterized protein</fullName>
    </submittedName>
</protein>
<evidence type="ECO:0000256" key="1">
    <source>
        <dbReference type="SAM" id="MobiDB-lite"/>
    </source>
</evidence>
<proteinExistence type="predicted"/>
<evidence type="ECO:0000313" key="3">
    <source>
        <dbReference type="Proteomes" id="UP000281553"/>
    </source>
</evidence>
<name>A0A3P7QR54_DIBLA</name>
<accession>A0A3P7QR54</accession>
<sequence length="174" mass="19076">MVSGLPRKPQSSVASTSPAVSKEAGGDEEASKLAILGTEADLLRDALRLHIMSRLVELETLGLLPLIRLGYDFGAEMTTSTDKLRFLGTLETVISTRPREQNLFTLGLLFYTMQKMNTYRPGLVRRCLGQIRRKLHLTINYPQTDQSAWLSSSLAALANLAVGGPLSEHFSSSL</sequence>